<gene>
    <name evidence="1" type="ORF">L1987_47789</name>
</gene>
<reference evidence="2" key="1">
    <citation type="journal article" date="2022" name="Mol. Ecol. Resour.">
        <title>The genomes of chicory, endive, great burdock and yacon provide insights into Asteraceae palaeo-polyploidization history and plant inulin production.</title>
        <authorList>
            <person name="Fan W."/>
            <person name="Wang S."/>
            <person name="Wang H."/>
            <person name="Wang A."/>
            <person name="Jiang F."/>
            <person name="Liu H."/>
            <person name="Zhao H."/>
            <person name="Xu D."/>
            <person name="Zhang Y."/>
        </authorList>
    </citation>
    <scope>NUCLEOTIDE SEQUENCE [LARGE SCALE GENOMIC DNA]</scope>
    <source>
        <strain evidence="2">cv. Yunnan</strain>
    </source>
</reference>
<sequence>MAGGSNSEFFFIVDDLYFSALHDADEIFTISDEKYAQELQLQEALISSSSPNQNISTVSSSKQILMTSSESTKSPYSFCDICMDTKTASEMFQNANNVCGHLFCTDCIRQHVAAKIKENLTTVKCPDPRCKAAHKFYCPFRDCSAMLVDDGGVAVTSSECPNCHRLFCAQCKVAWHCGMSCIEFQSLKKGERSPDDILLFVSRQITIDS</sequence>
<dbReference type="EMBL" id="CM042033">
    <property type="protein sequence ID" value="KAI3773264.1"/>
    <property type="molecule type" value="Genomic_DNA"/>
</dbReference>
<organism evidence="1 2">
    <name type="scientific">Smallanthus sonchifolius</name>
    <dbReference type="NCBI Taxonomy" id="185202"/>
    <lineage>
        <taxon>Eukaryota</taxon>
        <taxon>Viridiplantae</taxon>
        <taxon>Streptophyta</taxon>
        <taxon>Embryophyta</taxon>
        <taxon>Tracheophyta</taxon>
        <taxon>Spermatophyta</taxon>
        <taxon>Magnoliopsida</taxon>
        <taxon>eudicotyledons</taxon>
        <taxon>Gunneridae</taxon>
        <taxon>Pentapetalae</taxon>
        <taxon>asterids</taxon>
        <taxon>campanulids</taxon>
        <taxon>Asterales</taxon>
        <taxon>Asteraceae</taxon>
        <taxon>Asteroideae</taxon>
        <taxon>Heliantheae alliance</taxon>
        <taxon>Millerieae</taxon>
        <taxon>Smallanthus</taxon>
    </lineage>
</organism>
<evidence type="ECO:0000313" key="1">
    <source>
        <dbReference type="EMBL" id="KAI3773264.1"/>
    </source>
</evidence>
<reference evidence="1 2" key="2">
    <citation type="journal article" date="2022" name="Mol. Ecol. Resour.">
        <title>The genomes of chicory, endive, great burdock and yacon provide insights into Asteraceae paleo-polyploidization history and plant inulin production.</title>
        <authorList>
            <person name="Fan W."/>
            <person name="Wang S."/>
            <person name="Wang H."/>
            <person name="Wang A."/>
            <person name="Jiang F."/>
            <person name="Liu H."/>
            <person name="Zhao H."/>
            <person name="Xu D."/>
            <person name="Zhang Y."/>
        </authorList>
    </citation>
    <scope>NUCLEOTIDE SEQUENCE [LARGE SCALE GENOMIC DNA]</scope>
    <source>
        <strain evidence="2">cv. Yunnan</strain>
        <tissue evidence="1">Leaves</tissue>
    </source>
</reference>
<dbReference type="Proteomes" id="UP001056120">
    <property type="component" value="Linkage Group LG16"/>
</dbReference>
<name>A0ACB9FPR4_9ASTR</name>
<protein>
    <submittedName>
        <fullName evidence="1">Uncharacterized protein</fullName>
    </submittedName>
</protein>
<comment type="caution">
    <text evidence="1">The sequence shown here is derived from an EMBL/GenBank/DDBJ whole genome shotgun (WGS) entry which is preliminary data.</text>
</comment>
<accession>A0ACB9FPR4</accession>
<keyword evidence="2" id="KW-1185">Reference proteome</keyword>
<evidence type="ECO:0000313" key="2">
    <source>
        <dbReference type="Proteomes" id="UP001056120"/>
    </source>
</evidence>
<proteinExistence type="predicted"/>